<accession>A0A9N9T9U3</accession>
<gene>
    <name evidence="2" type="ORF">DIABBA_LOCUS11451</name>
</gene>
<protein>
    <submittedName>
        <fullName evidence="2">Uncharacterized protein</fullName>
    </submittedName>
</protein>
<dbReference type="OrthoDB" id="6714092at2759"/>
<organism evidence="2 3">
    <name type="scientific">Diabrotica balteata</name>
    <name type="common">Banded cucumber beetle</name>
    <dbReference type="NCBI Taxonomy" id="107213"/>
    <lineage>
        <taxon>Eukaryota</taxon>
        <taxon>Metazoa</taxon>
        <taxon>Ecdysozoa</taxon>
        <taxon>Arthropoda</taxon>
        <taxon>Hexapoda</taxon>
        <taxon>Insecta</taxon>
        <taxon>Pterygota</taxon>
        <taxon>Neoptera</taxon>
        <taxon>Endopterygota</taxon>
        <taxon>Coleoptera</taxon>
        <taxon>Polyphaga</taxon>
        <taxon>Cucujiformia</taxon>
        <taxon>Chrysomeloidea</taxon>
        <taxon>Chrysomelidae</taxon>
        <taxon>Galerucinae</taxon>
        <taxon>Diabroticina</taxon>
        <taxon>Diabroticites</taxon>
        <taxon>Diabrotica</taxon>
    </lineage>
</organism>
<feature type="chain" id="PRO_5040264183" evidence="1">
    <location>
        <begin position="19"/>
        <end position="237"/>
    </location>
</feature>
<dbReference type="EMBL" id="OU898282">
    <property type="protein sequence ID" value="CAG9838582.1"/>
    <property type="molecule type" value="Genomic_DNA"/>
</dbReference>
<evidence type="ECO:0000256" key="1">
    <source>
        <dbReference type="SAM" id="SignalP"/>
    </source>
</evidence>
<keyword evidence="3" id="KW-1185">Reference proteome</keyword>
<proteinExistence type="predicted"/>
<dbReference type="Proteomes" id="UP001153709">
    <property type="component" value="Chromosome 7"/>
</dbReference>
<evidence type="ECO:0000313" key="3">
    <source>
        <dbReference type="Proteomes" id="UP001153709"/>
    </source>
</evidence>
<evidence type="ECO:0000313" key="2">
    <source>
        <dbReference type="EMBL" id="CAG9838582.1"/>
    </source>
</evidence>
<name>A0A9N9T9U3_DIABA</name>
<dbReference type="AlphaFoldDB" id="A0A9N9T9U3"/>
<keyword evidence="1" id="KW-0732">Signal</keyword>
<sequence>MEKITLFFCAIILASVVALPNKADDSNIIDIVKKIVHKIEDLMDELFATGPNFIDTFADQYHWYLTKLLNYTRTAITRALEALEPILDGIAAQSTDAGKKLISCIEQQKNGIMALRVNFVSGAGRCMKDDLVALVRTVAPLLKDLSGIHDEFKKAANGIDQCQRGDQQTLLCVAQVISDVLKVAAEIPDAVKNDFQPVIDAFKAFSISGKQCVANQVDPFYISAGKVLTKVVICATA</sequence>
<feature type="signal peptide" evidence="1">
    <location>
        <begin position="1"/>
        <end position="18"/>
    </location>
</feature>
<reference evidence="2" key="1">
    <citation type="submission" date="2022-01" db="EMBL/GenBank/DDBJ databases">
        <authorList>
            <person name="King R."/>
        </authorList>
    </citation>
    <scope>NUCLEOTIDE SEQUENCE</scope>
</reference>